<dbReference type="InterPro" id="IPR003594">
    <property type="entry name" value="HATPase_dom"/>
</dbReference>
<dbReference type="PROSITE" id="PS50112">
    <property type="entry name" value="PAS"/>
    <property type="match status" value="1"/>
</dbReference>
<dbReference type="FunFam" id="3.30.565.10:FF:000037">
    <property type="entry name" value="Hybrid sensor histidine kinase/response regulator"/>
    <property type="match status" value="1"/>
</dbReference>
<evidence type="ECO:0000256" key="3">
    <source>
        <dbReference type="ARBA" id="ARBA00022553"/>
    </source>
</evidence>
<keyword evidence="7" id="KW-0067">ATP-binding</keyword>
<keyword evidence="8" id="KW-0902">Two-component regulatory system</keyword>
<dbReference type="InterPro" id="IPR004358">
    <property type="entry name" value="Sig_transdc_His_kin-like_C"/>
</dbReference>
<dbReference type="InterPro" id="IPR000014">
    <property type="entry name" value="PAS"/>
</dbReference>
<feature type="domain" description="Histidine kinase" evidence="9">
    <location>
        <begin position="274"/>
        <end position="491"/>
    </location>
</feature>
<evidence type="ECO:0000256" key="5">
    <source>
        <dbReference type="ARBA" id="ARBA00022741"/>
    </source>
</evidence>
<dbReference type="AlphaFoldDB" id="K9XY92"/>
<accession>K9XY92</accession>
<dbReference type="InterPro" id="IPR035965">
    <property type="entry name" value="PAS-like_dom_sf"/>
</dbReference>
<dbReference type="Pfam" id="PF00512">
    <property type="entry name" value="HisKA"/>
    <property type="match status" value="1"/>
</dbReference>
<dbReference type="PRINTS" id="PR00344">
    <property type="entry name" value="BCTRLSENSOR"/>
</dbReference>
<evidence type="ECO:0000256" key="4">
    <source>
        <dbReference type="ARBA" id="ARBA00022679"/>
    </source>
</evidence>
<dbReference type="Gene3D" id="1.10.287.130">
    <property type="match status" value="1"/>
</dbReference>
<evidence type="ECO:0000256" key="7">
    <source>
        <dbReference type="ARBA" id="ARBA00022840"/>
    </source>
</evidence>
<dbReference type="PANTHER" id="PTHR43711:SF26">
    <property type="entry name" value="SENSOR HISTIDINE KINASE RCSC"/>
    <property type="match status" value="1"/>
</dbReference>
<dbReference type="Proteomes" id="UP000010473">
    <property type="component" value="Chromosome"/>
</dbReference>
<dbReference type="CDD" id="cd00082">
    <property type="entry name" value="HisKA"/>
    <property type="match status" value="1"/>
</dbReference>
<dbReference type="Pfam" id="PF02518">
    <property type="entry name" value="HATPase_c"/>
    <property type="match status" value="1"/>
</dbReference>
<organism evidence="11 12">
    <name type="scientific">Stanieria cyanosphaera (strain ATCC 29371 / PCC 7437)</name>
    <dbReference type="NCBI Taxonomy" id="111780"/>
    <lineage>
        <taxon>Bacteria</taxon>
        <taxon>Bacillati</taxon>
        <taxon>Cyanobacteriota</taxon>
        <taxon>Cyanophyceae</taxon>
        <taxon>Pleurocapsales</taxon>
        <taxon>Dermocarpellaceae</taxon>
        <taxon>Stanieria</taxon>
    </lineage>
</organism>
<dbReference type="InterPro" id="IPR050736">
    <property type="entry name" value="Sensor_HK_Regulatory"/>
</dbReference>
<keyword evidence="6 11" id="KW-0418">Kinase</keyword>
<dbReference type="SUPFAM" id="SSF47384">
    <property type="entry name" value="Homodimeric domain of signal transducing histidine kinase"/>
    <property type="match status" value="1"/>
</dbReference>
<evidence type="ECO:0000256" key="2">
    <source>
        <dbReference type="ARBA" id="ARBA00012438"/>
    </source>
</evidence>
<dbReference type="STRING" id="111780.Sta7437_3573"/>
<dbReference type="KEGG" id="scs:Sta7437_3573"/>
<dbReference type="InterPro" id="IPR036890">
    <property type="entry name" value="HATPase_C_sf"/>
</dbReference>
<keyword evidence="5" id="KW-0547">Nucleotide-binding</keyword>
<dbReference type="InterPro" id="IPR036097">
    <property type="entry name" value="HisK_dim/P_sf"/>
</dbReference>
<dbReference type="PANTHER" id="PTHR43711">
    <property type="entry name" value="TWO-COMPONENT HISTIDINE KINASE"/>
    <property type="match status" value="1"/>
</dbReference>
<dbReference type="GO" id="GO:0005524">
    <property type="term" value="F:ATP binding"/>
    <property type="evidence" value="ECO:0007669"/>
    <property type="project" value="UniProtKB-KW"/>
</dbReference>
<dbReference type="GO" id="GO:0000155">
    <property type="term" value="F:phosphorelay sensor kinase activity"/>
    <property type="evidence" value="ECO:0007669"/>
    <property type="project" value="InterPro"/>
</dbReference>
<dbReference type="EC" id="2.7.13.3" evidence="2"/>
<evidence type="ECO:0000256" key="1">
    <source>
        <dbReference type="ARBA" id="ARBA00000085"/>
    </source>
</evidence>
<evidence type="ECO:0000313" key="12">
    <source>
        <dbReference type="Proteomes" id="UP000010473"/>
    </source>
</evidence>
<comment type="catalytic activity">
    <reaction evidence="1">
        <text>ATP + protein L-histidine = ADP + protein N-phospho-L-histidine.</text>
        <dbReference type="EC" id="2.7.13.3"/>
    </reaction>
</comment>
<evidence type="ECO:0000256" key="8">
    <source>
        <dbReference type="ARBA" id="ARBA00023012"/>
    </source>
</evidence>
<dbReference type="EMBL" id="CP003653">
    <property type="protein sequence ID" value="AFZ37071.1"/>
    <property type="molecule type" value="Genomic_DNA"/>
</dbReference>
<feature type="domain" description="PAS" evidence="10">
    <location>
        <begin position="131"/>
        <end position="200"/>
    </location>
</feature>
<evidence type="ECO:0000259" key="9">
    <source>
        <dbReference type="PROSITE" id="PS50109"/>
    </source>
</evidence>
<evidence type="ECO:0000256" key="6">
    <source>
        <dbReference type="ARBA" id="ARBA00022777"/>
    </source>
</evidence>
<evidence type="ECO:0000259" key="10">
    <source>
        <dbReference type="PROSITE" id="PS50112"/>
    </source>
</evidence>
<reference evidence="12" key="1">
    <citation type="journal article" date="2013" name="Proc. Natl. Acad. Sci. U.S.A.">
        <title>Improving the coverage of the cyanobacterial phylum using diversity-driven genome sequencing.</title>
        <authorList>
            <person name="Shih P.M."/>
            <person name="Wu D."/>
            <person name="Latifi A."/>
            <person name="Axen S.D."/>
            <person name="Fewer D.P."/>
            <person name="Talla E."/>
            <person name="Calteau A."/>
            <person name="Cai F."/>
            <person name="Tandeau de Marsac N."/>
            <person name="Rippka R."/>
            <person name="Herdman M."/>
            <person name="Sivonen K."/>
            <person name="Coursin T."/>
            <person name="Laurent T."/>
            <person name="Goodwin L."/>
            <person name="Nolan M."/>
            <person name="Davenport K.W."/>
            <person name="Han C.S."/>
            <person name="Rubin E.M."/>
            <person name="Eisen J.A."/>
            <person name="Woyke T."/>
            <person name="Gugger M."/>
            <person name="Kerfeld C.A."/>
        </authorList>
    </citation>
    <scope>NUCLEOTIDE SEQUENCE [LARGE SCALE GENOMIC DNA]</scope>
    <source>
        <strain evidence="12">ATCC 29371 / PCC 7437</strain>
    </source>
</reference>
<gene>
    <name evidence="11" type="ordered locus">Sta7437_3573</name>
</gene>
<dbReference type="SUPFAM" id="SSF55874">
    <property type="entry name" value="ATPase domain of HSP90 chaperone/DNA topoisomerase II/histidine kinase"/>
    <property type="match status" value="1"/>
</dbReference>
<dbReference type="PROSITE" id="PS50109">
    <property type="entry name" value="HIS_KIN"/>
    <property type="match status" value="1"/>
</dbReference>
<dbReference type="SUPFAM" id="SSF55785">
    <property type="entry name" value="PYP-like sensor domain (PAS domain)"/>
    <property type="match status" value="1"/>
</dbReference>
<dbReference type="Pfam" id="PF13426">
    <property type="entry name" value="PAS_9"/>
    <property type="match status" value="1"/>
</dbReference>
<dbReference type="Gene3D" id="3.30.450.20">
    <property type="entry name" value="PAS domain"/>
    <property type="match status" value="1"/>
</dbReference>
<dbReference type="SMART" id="SM00387">
    <property type="entry name" value="HATPase_c"/>
    <property type="match status" value="1"/>
</dbReference>
<keyword evidence="4" id="KW-0808">Transferase</keyword>
<proteinExistence type="predicted"/>
<dbReference type="InterPro" id="IPR005467">
    <property type="entry name" value="His_kinase_dom"/>
</dbReference>
<dbReference type="NCBIfam" id="TIGR00229">
    <property type="entry name" value="sensory_box"/>
    <property type="match status" value="1"/>
</dbReference>
<dbReference type="eggNOG" id="COG5002">
    <property type="taxonomic scope" value="Bacteria"/>
</dbReference>
<keyword evidence="3" id="KW-0597">Phosphoprotein</keyword>
<dbReference type="RefSeq" id="WP_015194733.1">
    <property type="nucleotide sequence ID" value="NC_019748.1"/>
</dbReference>
<sequence length="494" mass="56472">MNQLLIFDQREYVIINQNLIVLQRSTTAQKFAESPQTLVPGQDIRLSFPELIGLENVLTQILNQEQEFFSLETIARHVNNKTNLYFNLLIKKLGNNLIIFLEDTTEIILLKQSLVQQINEAEVLVSTLKRFEDCTKKILTSMGDVLFITTPSGEIEQINQAAKKVFGYNQNELVAKTIDFIVKNENFDHEKVYNYLLKNRNKVQKIDAICQTKSGELREIEFSCSIVQTEIKEFFNCVYIGRDITARKQAETEILQALQKEKELREIKSRFISLASHEFRNPLSSILIAANFLAENKNNISQEDWDFYLKTINTAAQNMQSLVEDILVISKTEEGKLTFNPGLLNLNKFCQRLIKELEITANKKNILFSTNVEHLVIWSDEKILKLIINNLLSNAIKYSPQEENIEFKILYFAEQEIVQIIIQDYGIGIPVEARKHLFDSFYRANNVGDIPGTGLGLSIVKKAVDLHGGKIELNSKLGLGTIITVILPVNHQSC</sequence>
<keyword evidence="12" id="KW-1185">Reference proteome</keyword>
<protein>
    <recommendedName>
        <fullName evidence="2">histidine kinase</fullName>
        <ecNumber evidence="2">2.7.13.3</ecNumber>
    </recommendedName>
</protein>
<name>K9XY92_STAC7</name>
<dbReference type="PATRIC" id="fig|111780.3.peg.3700"/>
<dbReference type="CDD" id="cd00130">
    <property type="entry name" value="PAS"/>
    <property type="match status" value="1"/>
</dbReference>
<evidence type="ECO:0000313" key="11">
    <source>
        <dbReference type="EMBL" id="AFZ37071.1"/>
    </source>
</evidence>
<dbReference type="Gene3D" id="3.30.565.10">
    <property type="entry name" value="Histidine kinase-like ATPase, C-terminal domain"/>
    <property type="match status" value="1"/>
</dbReference>
<dbReference type="SMART" id="SM00388">
    <property type="entry name" value="HisKA"/>
    <property type="match status" value="1"/>
</dbReference>
<dbReference type="InterPro" id="IPR003661">
    <property type="entry name" value="HisK_dim/P_dom"/>
</dbReference>
<dbReference type="HOGENOM" id="CLU_000445_89_2_3"/>
<dbReference type="CDD" id="cd00075">
    <property type="entry name" value="HATPase"/>
    <property type="match status" value="1"/>
</dbReference>